<name>A0A8H5H5H4_9AGAR</name>
<feature type="compositionally biased region" description="Acidic residues" evidence="1">
    <location>
        <begin position="70"/>
        <end position="85"/>
    </location>
</feature>
<evidence type="ECO:0000313" key="2">
    <source>
        <dbReference type="EMBL" id="KAF5377097.1"/>
    </source>
</evidence>
<evidence type="ECO:0000256" key="1">
    <source>
        <dbReference type="SAM" id="MobiDB-lite"/>
    </source>
</evidence>
<keyword evidence="3" id="KW-1185">Reference proteome</keyword>
<dbReference type="AlphaFoldDB" id="A0A8H5H5H4"/>
<dbReference type="Proteomes" id="UP000565441">
    <property type="component" value="Unassembled WGS sequence"/>
</dbReference>
<comment type="caution">
    <text evidence="2">The sequence shown here is derived from an EMBL/GenBank/DDBJ whole genome shotgun (WGS) entry which is preliminary data.</text>
</comment>
<gene>
    <name evidence="2" type="ORF">D9615_010549</name>
</gene>
<dbReference type="EMBL" id="JAACJP010000025">
    <property type="protein sequence ID" value="KAF5377097.1"/>
    <property type="molecule type" value="Genomic_DNA"/>
</dbReference>
<evidence type="ECO:0000313" key="3">
    <source>
        <dbReference type="Proteomes" id="UP000565441"/>
    </source>
</evidence>
<proteinExistence type="predicted"/>
<organism evidence="2 3">
    <name type="scientific">Tricholomella constricta</name>
    <dbReference type="NCBI Taxonomy" id="117010"/>
    <lineage>
        <taxon>Eukaryota</taxon>
        <taxon>Fungi</taxon>
        <taxon>Dikarya</taxon>
        <taxon>Basidiomycota</taxon>
        <taxon>Agaricomycotina</taxon>
        <taxon>Agaricomycetes</taxon>
        <taxon>Agaricomycetidae</taxon>
        <taxon>Agaricales</taxon>
        <taxon>Tricholomatineae</taxon>
        <taxon>Lyophyllaceae</taxon>
        <taxon>Tricholomella</taxon>
    </lineage>
</organism>
<protein>
    <submittedName>
        <fullName evidence="2">Uncharacterized protein</fullName>
    </submittedName>
</protein>
<feature type="region of interest" description="Disordered" evidence="1">
    <location>
        <begin position="70"/>
        <end position="89"/>
    </location>
</feature>
<sequence length="99" mass="11770">MSWILAFYHPTRLRALQGQTYTLHNFDPDFPDLPFIGWKRPSTSQERIRLALSAYTSLPDFVHPFISVDDDSDEEFEDDDEEEEPPYPSYRIDRWMGKL</sequence>
<reference evidence="2 3" key="1">
    <citation type="journal article" date="2020" name="ISME J.">
        <title>Uncovering the hidden diversity of litter-decomposition mechanisms in mushroom-forming fungi.</title>
        <authorList>
            <person name="Floudas D."/>
            <person name="Bentzer J."/>
            <person name="Ahren D."/>
            <person name="Johansson T."/>
            <person name="Persson P."/>
            <person name="Tunlid A."/>
        </authorList>
    </citation>
    <scope>NUCLEOTIDE SEQUENCE [LARGE SCALE GENOMIC DNA]</scope>
    <source>
        <strain evidence="2 3">CBS 661.87</strain>
    </source>
</reference>
<accession>A0A8H5H5H4</accession>